<dbReference type="RefSeq" id="WP_224036462.1">
    <property type="nucleotide sequence ID" value="NZ_AP024849.1"/>
</dbReference>
<gene>
    <name evidence="1" type="ORF">psyc5s11_08740</name>
</gene>
<sequence length="110" mass="13040">MIFKYPEEFIVPIVYVQDLKDKTFYRLQESKSLKRDEELKENEIFLAKADIYGGVKNKHINFFKMDEEILQEPIINEDIVEADLEDENTKNILSDIDEDYANSETLNMKV</sequence>
<dbReference type="Proteomes" id="UP000824633">
    <property type="component" value="Chromosome"/>
</dbReference>
<evidence type="ECO:0000313" key="2">
    <source>
        <dbReference type="Proteomes" id="UP000824633"/>
    </source>
</evidence>
<organism evidence="1 2">
    <name type="scientific">Clostridium gelidum</name>
    <dbReference type="NCBI Taxonomy" id="704125"/>
    <lineage>
        <taxon>Bacteria</taxon>
        <taxon>Bacillati</taxon>
        <taxon>Bacillota</taxon>
        <taxon>Clostridia</taxon>
        <taxon>Eubacteriales</taxon>
        <taxon>Clostridiaceae</taxon>
        <taxon>Clostridium</taxon>
    </lineage>
</organism>
<accession>A0ABM7T1Q4</accession>
<keyword evidence="2" id="KW-1185">Reference proteome</keyword>
<reference evidence="2" key="1">
    <citation type="submission" date="2021-07" db="EMBL/GenBank/DDBJ databases">
        <title>Complete genome sequencing of a Clostridium isolate.</title>
        <authorList>
            <person name="Ueki A."/>
            <person name="Tonouchi A."/>
        </authorList>
    </citation>
    <scope>NUCLEOTIDE SEQUENCE [LARGE SCALE GENOMIC DNA]</scope>
    <source>
        <strain evidence="2">C5S11</strain>
    </source>
</reference>
<name>A0ABM7T1Q4_9CLOT</name>
<proteinExistence type="predicted"/>
<dbReference type="EMBL" id="AP024849">
    <property type="protein sequence ID" value="BCZ44807.1"/>
    <property type="molecule type" value="Genomic_DNA"/>
</dbReference>
<evidence type="ECO:0000313" key="1">
    <source>
        <dbReference type="EMBL" id="BCZ44807.1"/>
    </source>
</evidence>
<protein>
    <submittedName>
        <fullName evidence="1">Uncharacterized protein</fullName>
    </submittedName>
</protein>